<evidence type="ECO:0000313" key="1">
    <source>
        <dbReference type="EMBL" id="PUU74250.1"/>
    </source>
</evidence>
<dbReference type="Proteomes" id="UP000244722">
    <property type="component" value="Unassembled WGS sequence"/>
</dbReference>
<reference evidence="1 2" key="1">
    <citation type="submission" date="2017-04" db="EMBL/GenBank/DDBJ databases">
        <title>Draft genome sequence of Tuber borchii Vittad., a whitish edible truffle.</title>
        <authorList>
            <consortium name="DOE Joint Genome Institute"/>
            <person name="Murat C."/>
            <person name="Kuo A."/>
            <person name="Barry K.W."/>
            <person name="Clum A."/>
            <person name="Dockter R.B."/>
            <person name="Fauchery L."/>
            <person name="Iotti M."/>
            <person name="Kohler A."/>
            <person name="Labutti K."/>
            <person name="Lindquist E.A."/>
            <person name="Lipzen A."/>
            <person name="Ohm R.A."/>
            <person name="Wang M."/>
            <person name="Grigoriev I.V."/>
            <person name="Zambonelli A."/>
            <person name="Martin F.M."/>
        </authorList>
    </citation>
    <scope>NUCLEOTIDE SEQUENCE [LARGE SCALE GENOMIC DNA]</scope>
    <source>
        <strain evidence="1 2">Tbo3840</strain>
    </source>
</reference>
<gene>
    <name evidence="1" type="ORF">B9Z19DRAFT_1093260</name>
</gene>
<name>A0A2T6ZFH8_TUBBO</name>
<dbReference type="AlphaFoldDB" id="A0A2T6ZFH8"/>
<evidence type="ECO:0000313" key="2">
    <source>
        <dbReference type="Proteomes" id="UP000244722"/>
    </source>
</evidence>
<dbReference type="EMBL" id="NESQ01000311">
    <property type="protein sequence ID" value="PUU74250.1"/>
    <property type="molecule type" value="Genomic_DNA"/>
</dbReference>
<accession>A0A2T6ZFH8</accession>
<protein>
    <submittedName>
        <fullName evidence="1">Uncharacterized protein</fullName>
    </submittedName>
</protein>
<comment type="caution">
    <text evidence="1">The sequence shown here is derived from an EMBL/GenBank/DDBJ whole genome shotgun (WGS) entry which is preliminary data.</text>
</comment>
<proteinExistence type="predicted"/>
<sequence>MFVDRSVLAQYERKTDKWKSAGTGTIREMANNQDSMHMRQYMRPRQRRNTALYCARTTILVWLSSLQEWL</sequence>
<organism evidence="1 2">
    <name type="scientific">Tuber borchii</name>
    <name type="common">White truffle</name>
    <dbReference type="NCBI Taxonomy" id="42251"/>
    <lineage>
        <taxon>Eukaryota</taxon>
        <taxon>Fungi</taxon>
        <taxon>Dikarya</taxon>
        <taxon>Ascomycota</taxon>
        <taxon>Pezizomycotina</taxon>
        <taxon>Pezizomycetes</taxon>
        <taxon>Pezizales</taxon>
        <taxon>Tuberaceae</taxon>
        <taxon>Tuber</taxon>
    </lineage>
</organism>
<keyword evidence="2" id="KW-1185">Reference proteome</keyword>